<dbReference type="InterPro" id="IPR019734">
    <property type="entry name" value="TPR_rpt"/>
</dbReference>
<dbReference type="PANTHER" id="PTHR47691">
    <property type="entry name" value="REGULATOR-RELATED"/>
    <property type="match status" value="1"/>
</dbReference>
<dbReference type="EMBL" id="BAABDO010000020">
    <property type="protein sequence ID" value="GAA4136105.1"/>
    <property type="molecule type" value="Genomic_DNA"/>
</dbReference>
<gene>
    <name evidence="6" type="ORF">GCM10022416_19370</name>
</gene>
<dbReference type="InterPro" id="IPR005158">
    <property type="entry name" value="BTAD"/>
</dbReference>
<sequence length="1031" mass="114482">MEFRILGPLELWSRGQRHHLNWARERCVLAVLLLSPGRPVPTEVLIDRVWDADPPERARDRLYPHITRLRRILNSLDDGVRLDHRSGAYVLDADPETIDYHRFRSLCDQARAIAASGHPEDAIALYGEALGLARGEPLGGVTGRWAAQRRHGIRDELLGAALARARLELDQGRHGELVARLNELVDHFPHDEKPVELLMLALHRSGRSAEALRVYERARQRLAAELGATPHADLRRLHERILAGDSSLIAGPRPAGGAPPPNNLPRDLATFTGRTRELERLTAMAEHDGGTTKVVAVDGMPGVGKTVLVVRLAHRLAARYPDGQIFLDLYGHDTENEPLAPAAALDQLLRLLGIPADRIPADLDGRAGLWRTELARRRVLLVLDNALGHDQIRRLLPGSPGCLVLITSRRRLSGLDAARAFSLDVLGPDEAALLLTRVAELSPDADPAAVATVARLCGHLPLALQLVGNRLRHRSSWTVADLTARLGADGRRLAELRAEERAVVTAFRLSYDGLDAVTRRAFRLLGLHPGAEVTAPDTAALLNTDRAQAEYLLDALHDHHLISEPKPGRYRFHDLIHEYARQLADRDPAPAREAALDRLLDHYLTTAEQADAALFPRSAAPSAFETADQARQWLDAELHNLLRAARHAADRGRHRHAALLARALRQYLEQQGPWSEAAVLHERAVQAWRTLGDDRQAALAMADLSRILLRAGHHEDSLHHATRGLRIGRALGDLELVATLLDQMGLLHWHRSEIDVAIGYYEQSLSTWQAIGNEVGEAEVRNHRSIALWHLGRYAEAADEMHAALALYEQAGDPQGRQMTLNNLGDVELHLGRYESALDYYERAAAVKEMGRQHMPAWLMNVGTVYRKTGRLDEALECYRRALSICRGIGDRRGEATSLNHIGAWYGQAERDGEALIHFQKALSISREIAEKYQEICALRNIAAVYDRTGRYGIALQRYEESLALARAIGDTYQEACALDGMAKVLARTHGFAHALPHWRRSYRLYEALGVPEAAEVRTRLSEPDGAFGSE</sequence>
<dbReference type="SMART" id="SM00862">
    <property type="entry name" value="Trans_reg_C"/>
    <property type="match status" value="1"/>
</dbReference>
<name>A0ABP7YGV9_9ACTN</name>
<evidence type="ECO:0000256" key="4">
    <source>
        <dbReference type="PROSITE-ProRule" id="PRU01091"/>
    </source>
</evidence>
<protein>
    <submittedName>
        <fullName evidence="6">BTAD domain-containing putative transcriptional regulator</fullName>
    </submittedName>
</protein>
<feature type="domain" description="OmpR/PhoB-type" evidence="5">
    <location>
        <begin position="1"/>
        <end position="93"/>
    </location>
</feature>
<dbReference type="PROSITE" id="PS50005">
    <property type="entry name" value="TPR"/>
    <property type="match status" value="2"/>
</dbReference>
<dbReference type="SUPFAM" id="SSF52540">
    <property type="entry name" value="P-loop containing nucleoside triphosphate hydrolases"/>
    <property type="match status" value="1"/>
</dbReference>
<evidence type="ECO:0000313" key="7">
    <source>
        <dbReference type="Proteomes" id="UP001500266"/>
    </source>
</evidence>
<dbReference type="SMART" id="SM00028">
    <property type="entry name" value="TPR"/>
    <property type="match status" value="7"/>
</dbReference>
<dbReference type="Pfam" id="PF13191">
    <property type="entry name" value="AAA_16"/>
    <property type="match status" value="1"/>
</dbReference>
<dbReference type="InterPro" id="IPR027417">
    <property type="entry name" value="P-loop_NTPase"/>
</dbReference>
<dbReference type="Gene3D" id="3.40.50.300">
    <property type="entry name" value="P-loop containing nucleotide triphosphate hydrolases"/>
    <property type="match status" value="1"/>
</dbReference>
<dbReference type="Gene3D" id="1.25.40.10">
    <property type="entry name" value="Tetratricopeptide repeat domain"/>
    <property type="match status" value="3"/>
</dbReference>
<accession>A0ABP7YGV9</accession>
<dbReference type="Gene3D" id="1.10.10.10">
    <property type="entry name" value="Winged helix-like DNA-binding domain superfamily/Winged helix DNA-binding domain"/>
    <property type="match status" value="2"/>
</dbReference>
<dbReference type="Proteomes" id="UP001500266">
    <property type="component" value="Unassembled WGS sequence"/>
</dbReference>
<proteinExistence type="inferred from homology"/>
<dbReference type="CDD" id="cd15831">
    <property type="entry name" value="BTAD"/>
    <property type="match status" value="1"/>
</dbReference>
<feature type="DNA-binding region" description="OmpR/PhoB-type" evidence="4">
    <location>
        <begin position="1"/>
        <end position="93"/>
    </location>
</feature>
<evidence type="ECO:0000256" key="1">
    <source>
        <dbReference type="ARBA" id="ARBA00005820"/>
    </source>
</evidence>
<dbReference type="SMART" id="SM01043">
    <property type="entry name" value="BTAD"/>
    <property type="match status" value="1"/>
</dbReference>
<dbReference type="Pfam" id="PF13424">
    <property type="entry name" value="TPR_12"/>
    <property type="match status" value="3"/>
</dbReference>
<feature type="repeat" description="TPR" evidence="3">
    <location>
        <begin position="856"/>
        <end position="889"/>
    </location>
</feature>
<keyword evidence="7" id="KW-1185">Reference proteome</keyword>
<keyword evidence="3" id="KW-0802">TPR repeat</keyword>
<dbReference type="InterPro" id="IPR011990">
    <property type="entry name" value="TPR-like_helical_dom_sf"/>
</dbReference>
<dbReference type="InterPro" id="IPR036388">
    <property type="entry name" value="WH-like_DNA-bd_sf"/>
</dbReference>
<evidence type="ECO:0000313" key="6">
    <source>
        <dbReference type="EMBL" id="GAA4136105.1"/>
    </source>
</evidence>
<keyword evidence="2 4" id="KW-0238">DNA-binding</keyword>
<evidence type="ECO:0000259" key="5">
    <source>
        <dbReference type="PROSITE" id="PS51755"/>
    </source>
</evidence>
<organism evidence="6 7">
    <name type="scientific">Actinomadura keratinilytica</name>
    <dbReference type="NCBI Taxonomy" id="547461"/>
    <lineage>
        <taxon>Bacteria</taxon>
        <taxon>Bacillati</taxon>
        <taxon>Actinomycetota</taxon>
        <taxon>Actinomycetes</taxon>
        <taxon>Streptosporangiales</taxon>
        <taxon>Thermomonosporaceae</taxon>
        <taxon>Actinomadura</taxon>
    </lineage>
</organism>
<dbReference type="Pfam" id="PF03704">
    <property type="entry name" value="BTAD"/>
    <property type="match status" value="1"/>
</dbReference>
<dbReference type="SUPFAM" id="SSF48452">
    <property type="entry name" value="TPR-like"/>
    <property type="match status" value="4"/>
</dbReference>
<dbReference type="SUPFAM" id="SSF46894">
    <property type="entry name" value="C-terminal effector domain of the bipartite response regulators"/>
    <property type="match status" value="1"/>
</dbReference>
<dbReference type="InterPro" id="IPR001867">
    <property type="entry name" value="OmpR/PhoB-type_DNA-bd"/>
</dbReference>
<reference evidence="7" key="1">
    <citation type="journal article" date="2019" name="Int. J. Syst. Evol. Microbiol.">
        <title>The Global Catalogue of Microorganisms (GCM) 10K type strain sequencing project: providing services to taxonomists for standard genome sequencing and annotation.</title>
        <authorList>
            <consortium name="The Broad Institute Genomics Platform"/>
            <consortium name="The Broad Institute Genome Sequencing Center for Infectious Disease"/>
            <person name="Wu L."/>
            <person name="Ma J."/>
        </authorList>
    </citation>
    <scope>NUCLEOTIDE SEQUENCE [LARGE SCALE GENOMIC DNA]</scope>
    <source>
        <strain evidence="7">JCM 17316</strain>
    </source>
</reference>
<dbReference type="RefSeq" id="WP_345019594.1">
    <property type="nucleotide sequence ID" value="NZ_BAABDO010000020.1"/>
</dbReference>
<dbReference type="PROSITE" id="PS51755">
    <property type="entry name" value="OMPR_PHOB"/>
    <property type="match status" value="1"/>
</dbReference>
<evidence type="ECO:0000256" key="2">
    <source>
        <dbReference type="ARBA" id="ARBA00023125"/>
    </source>
</evidence>
<dbReference type="PANTHER" id="PTHR47691:SF3">
    <property type="entry name" value="HTH-TYPE TRANSCRIPTIONAL REGULATOR RV0890C-RELATED"/>
    <property type="match status" value="1"/>
</dbReference>
<feature type="repeat" description="TPR" evidence="3">
    <location>
        <begin position="818"/>
        <end position="851"/>
    </location>
</feature>
<comment type="similarity">
    <text evidence="1">Belongs to the AfsR/DnrI/RedD regulatory family.</text>
</comment>
<dbReference type="InterPro" id="IPR016032">
    <property type="entry name" value="Sig_transdc_resp-reg_C-effctor"/>
</dbReference>
<dbReference type="Pfam" id="PF00486">
    <property type="entry name" value="Trans_reg_C"/>
    <property type="match status" value="1"/>
</dbReference>
<comment type="caution">
    <text evidence="6">The sequence shown here is derived from an EMBL/GenBank/DDBJ whole genome shotgun (WGS) entry which is preliminary data.</text>
</comment>
<dbReference type="PRINTS" id="PR00364">
    <property type="entry name" value="DISEASERSIST"/>
</dbReference>
<dbReference type="InterPro" id="IPR041664">
    <property type="entry name" value="AAA_16"/>
</dbReference>
<evidence type="ECO:0000256" key="3">
    <source>
        <dbReference type="PROSITE-ProRule" id="PRU00339"/>
    </source>
</evidence>